<keyword evidence="1" id="KW-0812">Transmembrane</keyword>
<dbReference type="EMBL" id="PP965499">
    <property type="protein sequence ID" value="XCO00550.1"/>
    <property type="molecule type" value="Genomic_DNA"/>
</dbReference>
<keyword evidence="1" id="KW-0472">Membrane</keyword>
<organism evidence="2">
    <name type="scientific">Geladintestivirus 1</name>
    <dbReference type="NCBI Taxonomy" id="3233133"/>
    <lineage>
        <taxon>Viruses</taxon>
        <taxon>Duplodnaviria</taxon>
        <taxon>Heunggongvirae</taxon>
        <taxon>Uroviricota</taxon>
        <taxon>Caudoviricetes</taxon>
        <taxon>Crassvirales</taxon>
    </lineage>
</organism>
<name>A0AAU8MJB0_9CAUD</name>
<reference evidence="2" key="1">
    <citation type="submission" date="2024-06" db="EMBL/GenBank/DDBJ databases">
        <title>Intestivirid acquisition increases across infancy in a wild primate population.</title>
        <authorList>
            <person name="Schneider-Creas I.A."/>
            <person name="Moya I.L."/>
            <person name="Chiou K.L."/>
            <person name="Baniel A."/>
            <person name="Azanaw Haile A."/>
            <person name="Kebede F."/>
            <person name="Abebe B."/>
            <person name="Snyder-Mackler N."/>
            <person name="Varsani A."/>
        </authorList>
    </citation>
    <scope>NUCLEOTIDE SEQUENCE</scope>
    <source>
        <strain evidence="2">Int_RNL_2016_0117_DIX</strain>
        <strain evidence="4">Int_RNL_2017_0546_COW</strain>
        <strain evidence="3">Int_RNL_2018_0945_COW</strain>
    </source>
</reference>
<dbReference type="EMBL" id="PP965498">
    <property type="protein sequence ID" value="XCO00455.1"/>
    <property type="molecule type" value="Genomic_DNA"/>
</dbReference>
<evidence type="ECO:0000313" key="3">
    <source>
        <dbReference type="EMBL" id="XCO00455.1"/>
    </source>
</evidence>
<evidence type="ECO:0000256" key="1">
    <source>
        <dbReference type="SAM" id="Phobius"/>
    </source>
</evidence>
<accession>A0AAU8MJB0</accession>
<evidence type="ECO:0000313" key="2">
    <source>
        <dbReference type="EMBL" id="XCO00355.1"/>
    </source>
</evidence>
<sequence length="40" mass="4859">MVYTFIYIIFALKLLLIDESVVMRLVLDLNLFLYIKDMFK</sequence>
<feature type="transmembrane region" description="Helical" evidence="1">
    <location>
        <begin position="6"/>
        <end position="35"/>
    </location>
</feature>
<protein>
    <submittedName>
        <fullName evidence="2">Uncharacterized protein</fullName>
    </submittedName>
</protein>
<dbReference type="EMBL" id="PP965497">
    <property type="protein sequence ID" value="XCO00355.1"/>
    <property type="molecule type" value="Genomic_DNA"/>
</dbReference>
<evidence type="ECO:0000313" key="4">
    <source>
        <dbReference type="EMBL" id="XCO00550.1"/>
    </source>
</evidence>
<keyword evidence="1" id="KW-1133">Transmembrane helix</keyword>
<proteinExistence type="predicted"/>